<dbReference type="Proteomes" id="UP001597280">
    <property type="component" value="Unassembled WGS sequence"/>
</dbReference>
<dbReference type="SUPFAM" id="SSF53850">
    <property type="entry name" value="Periplasmic binding protein-like II"/>
    <property type="match status" value="1"/>
</dbReference>
<evidence type="ECO:0000256" key="2">
    <source>
        <dbReference type="ARBA" id="ARBA00008520"/>
    </source>
</evidence>
<dbReference type="PANTHER" id="PTHR43649">
    <property type="entry name" value="ARABINOSE-BINDING PROTEIN-RELATED"/>
    <property type="match status" value="1"/>
</dbReference>
<evidence type="ECO:0000256" key="1">
    <source>
        <dbReference type="ARBA" id="ARBA00004196"/>
    </source>
</evidence>
<dbReference type="PROSITE" id="PS51318">
    <property type="entry name" value="TAT"/>
    <property type="match status" value="1"/>
</dbReference>
<keyword evidence="3" id="KW-0813">Transport</keyword>
<gene>
    <name evidence="6" type="ORF">ACFSDA_13160</name>
</gene>
<evidence type="ECO:0000256" key="3">
    <source>
        <dbReference type="ARBA" id="ARBA00022448"/>
    </source>
</evidence>
<accession>A0ABW4Q2R9</accession>
<protein>
    <submittedName>
        <fullName evidence="6">Extracellular solute-binding protein</fullName>
    </submittedName>
</protein>
<proteinExistence type="inferred from homology"/>
<dbReference type="Pfam" id="PF01547">
    <property type="entry name" value="SBP_bac_1"/>
    <property type="match status" value="1"/>
</dbReference>
<dbReference type="InterPro" id="IPR050490">
    <property type="entry name" value="Bact_solute-bd_prot1"/>
</dbReference>
<dbReference type="PANTHER" id="PTHR43649:SF31">
    <property type="entry name" value="SN-GLYCEROL-3-PHOSPHATE-BINDING PERIPLASMIC PROTEIN UGPB"/>
    <property type="match status" value="1"/>
</dbReference>
<keyword evidence="5" id="KW-0472">Membrane</keyword>
<dbReference type="RefSeq" id="WP_343905282.1">
    <property type="nucleotide sequence ID" value="NZ_BAAAIS010000003.1"/>
</dbReference>
<dbReference type="EMBL" id="JBHUFL010000003">
    <property type="protein sequence ID" value="MFD1836016.1"/>
    <property type="molecule type" value="Genomic_DNA"/>
</dbReference>
<comment type="similarity">
    <text evidence="2">Belongs to the bacterial solute-binding protein 1 family.</text>
</comment>
<keyword evidence="5" id="KW-1133">Transmembrane helix</keyword>
<evidence type="ECO:0000256" key="4">
    <source>
        <dbReference type="ARBA" id="ARBA00022729"/>
    </source>
</evidence>
<evidence type="ECO:0000313" key="7">
    <source>
        <dbReference type="Proteomes" id="UP001597280"/>
    </source>
</evidence>
<dbReference type="Gene3D" id="3.40.190.10">
    <property type="entry name" value="Periplasmic binding protein-like II"/>
    <property type="match status" value="1"/>
</dbReference>
<keyword evidence="7" id="KW-1185">Reference proteome</keyword>
<organism evidence="6 7">
    <name type="scientific">Brachybacterium rhamnosum</name>
    <dbReference type="NCBI Taxonomy" id="173361"/>
    <lineage>
        <taxon>Bacteria</taxon>
        <taxon>Bacillati</taxon>
        <taxon>Actinomycetota</taxon>
        <taxon>Actinomycetes</taxon>
        <taxon>Micrococcales</taxon>
        <taxon>Dermabacteraceae</taxon>
        <taxon>Brachybacterium</taxon>
    </lineage>
</organism>
<name>A0ABW4Q2R9_9MICO</name>
<sequence>MSASLHASDRSQRAVTRRRALTGAAVGIAGIAGAGALAGCGGSAATEEIATELAAVPTYTPVTGGPTPDLPGDENVQPVYFEAPQEADLFTSVAEAQLPHTTDPVSAFVISYAPPAPSSNSYLEEARKRLDTDLEVQIVSSENFSAKFATVMAGGDIPDMVEFLAFDMPTNAPQLLDAQFTDLSELLGGDAIAEYPNLANIPSSSWENCRVNGRIYGTPVHRPPFGSILVTRTDLVEELTGEAPAPSSKDEFTALLDAVTDAKAGRWALCGQTAGDSVDWGYDFMAAMFGVPNGWGLVDGKLVHKFEHEGYLEMASYIKEMHDAGYYHPDTPSMSGSQAKTNIANGSVLMHLDGISALLDTSLPEGTATGAIVPFAADGGAGIIYQGSSLFSFTALKKAEEGRILEQLKVLNYLAAPYGSEEGFFLQYGKKGEHFERAGDGSISVTDAGTAQIGPTSLNRISAPPQILTSAVRIDDQLRRSHAWQEDSSPMLLKSAVAGLYSPTAAKNSSAAGAVMTALDEYILGRGSLDAVKEATSTWTTQSGDTIRAEYEEQL</sequence>
<keyword evidence="4" id="KW-0732">Signal</keyword>
<feature type="transmembrane region" description="Helical" evidence="5">
    <location>
        <begin position="20"/>
        <end position="39"/>
    </location>
</feature>
<keyword evidence="5" id="KW-0812">Transmembrane</keyword>
<comment type="caution">
    <text evidence="6">The sequence shown here is derived from an EMBL/GenBank/DDBJ whole genome shotgun (WGS) entry which is preliminary data.</text>
</comment>
<dbReference type="InterPro" id="IPR006059">
    <property type="entry name" value="SBP"/>
</dbReference>
<dbReference type="InterPro" id="IPR006311">
    <property type="entry name" value="TAT_signal"/>
</dbReference>
<evidence type="ECO:0000256" key="5">
    <source>
        <dbReference type="SAM" id="Phobius"/>
    </source>
</evidence>
<evidence type="ECO:0000313" key="6">
    <source>
        <dbReference type="EMBL" id="MFD1836016.1"/>
    </source>
</evidence>
<reference evidence="7" key="1">
    <citation type="journal article" date="2019" name="Int. J. Syst. Evol. Microbiol.">
        <title>The Global Catalogue of Microorganisms (GCM) 10K type strain sequencing project: providing services to taxonomists for standard genome sequencing and annotation.</title>
        <authorList>
            <consortium name="The Broad Institute Genomics Platform"/>
            <consortium name="The Broad Institute Genome Sequencing Center for Infectious Disease"/>
            <person name="Wu L."/>
            <person name="Ma J."/>
        </authorList>
    </citation>
    <scope>NUCLEOTIDE SEQUENCE [LARGE SCALE GENOMIC DNA]</scope>
    <source>
        <strain evidence="7">JCM 11650</strain>
    </source>
</reference>
<comment type="subcellular location">
    <subcellularLocation>
        <location evidence="1">Cell envelope</location>
    </subcellularLocation>
</comment>